<dbReference type="RefSeq" id="WP_103426141.1">
    <property type="nucleotide sequence ID" value="NZ_CP026309.1"/>
</dbReference>
<evidence type="ECO:0000313" key="4">
    <source>
        <dbReference type="EMBL" id="AUV82452.1"/>
    </source>
</evidence>
<accession>A0A2I8VKJ5</accession>
<dbReference type="PANTHER" id="PTHR36852:SF1">
    <property type="entry name" value="PROTEIN GVPL 2"/>
    <property type="match status" value="1"/>
</dbReference>
<dbReference type="GO" id="GO:0031412">
    <property type="term" value="P:gas vesicle organization"/>
    <property type="evidence" value="ECO:0007669"/>
    <property type="project" value="InterPro"/>
</dbReference>
<dbReference type="Proteomes" id="UP000236584">
    <property type="component" value="Chromosome"/>
</dbReference>
<comment type="similarity">
    <text evidence="3">Belongs to the gas vesicle GvpF/GvpL family.</text>
</comment>
<protein>
    <submittedName>
        <fullName evidence="4">Protein gvpF</fullName>
    </submittedName>
</protein>
<dbReference type="EMBL" id="CP026309">
    <property type="protein sequence ID" value="AUV82452.1"/>
    <property type="molecule type" value="Genomic_DNA"/>
</dbReference>
<dbReference type="InterPro" id="IPR009430">
    <property type="entry name" value="GvpL/GvpF"/>
</dbReference>
<dbReference type="OrthoDB" id="130966at2157"/>
<dbReference type="GeneID" id="35593032"/>
<reference evidence="4 5" key="1">
    <citation type="submission" date="2018-01" db="EMBL/GenBank/DDBJ databases">
        <title>Complete genome sequence of Salinigranum rubrum GX10T, an extremely halophilic archaeon isolated from a marine solar saltern.</title>
        <authorList>
            <person name="Han S."/>
        </authorList>
    </citation>
    <scope>NUCLEOTIDE SEQUENCE [LARGE SCALE GENOMIC DNA]</scope>
    <source>
        <strain evidence="4 5">GX10</strain>
    </source>
</reference>
<keyword evidence="5" id="KW-1185">Reference proteome</keyword>
<dbReference type="KEGG" id="srub:C2R22_13035"/>
<dbReference type="PANTHER" id="PTHR36852">
    <property type="entry name" value="PROTEIN GVPL 2"/>
    <property type="match status" value="1"/>
</dbReference>
<name>A0A2I8VKJ5_9EURY</name>
<dbReference type="Pfam" id="PF06386">
    <property type="entry name" value="GvpL_GvpF"/>
    <property type="match status" value="2"/>
</dbReference>
<proteinExistence type="inferred from homology"/>
<dbReference type="GO" id="GO:0031411">
    <property type="term" value="C:gas vesicle"/>
    <property type="evidence" value="ECO:0007669"/>
    <property type="project" value="UniProtKB-SubCell"/>
</dbReference>
<evidence type="ECO:0000256" key="1">
    <source>
        <dbReference type="ARBA" id="ARBA00022987"/>
    </source>
</evidence>
<gene>
    <name evidence="4" type="ORF">C2R22_13035</name>
</gene>
<dbReference type="AlphaFoldDB" id="A0A2I8VKJ5"/>
<evidence type="ECO:0000256" key="3">
    <source>
        <dbReference type="ARBA" id="ARBA00035643"/>
    </source>
</evidence>
<evidence type="ECO:0000256" key="2">
    <source>
        <dbReference type="ARBA" id="ARBA00035108"/>
    </source>
</evidence>
<sequence length="206" mass="22579">MSKVYVYGVTDAAPFTASLDGVEDATEVRTVEHDPLAAVVSDVEEREPPRTDENVQAHDEVLRSVMTGGDGRTVVPMQFGMVFEGEGPLRNVLRSGRPTFTRSLNEVDGTFEFGVKVVAPDDGGVPPAVTESVSEELASASVAEADGDQFSDRLVLNRSYLVERAEREAFDDAIDRVRERHDSLTVRYTGPYAPYNFVDIHIGAER</sequence>
<organism evidence="4 5">
    <name type="scientific">Salinigranum rubrum</name>
    <dbReference type="NCBI Taxonomy" id="755307"/>
    <lineage>
        <taxon>Archaea</taxon>
        <taxon>Methanobacteriati</taxon>
        <taxon>Methanobacteriota</taxon>
        <taxon>Stenosarchaea group</taxon>
        <taxon>Halobacteria</taxon>
        <taxon>Halobacteriales</taxon>
        <taxon>Haloferacaceae</taxon>
        <taxon>Salinigranum</taxon>
    </lineage>
</organism>
<comment type="subcellular location">
    <subcellularLocation>
        <location evidence="2">Gas vesicle</location>
    </subcellularLocation>
</comment>
<keyword evidence="1" id="KW-0304">Gas vesicle</keyword>
<evidence type="ECO:0000313" key="5">
    <source>
        <dbReference type="Proteomes" id="UP000236584"/>
    </source>
</evidence>